<evidence type="ECO:0000256" key="7">
    <source>
        <dbReference type="SAM" id="SignalP"/>
    </source>
</evidence>
<feature type="signal peptide" evidence="7">
    <location>
        <begin position="1"/>
        <end position="32"/>
    </location>
</feature>
<dbReference type="PROSITE" id="PS50948">
    <property type="entry name" value="PAN"/>
    <property type="match status" value="1"/>
</dbReference>
<evidence type="ECO:0000259" key="9">
    <source>
        <dbReference type="PROSITE" id="PS50948"/>
    </source>
</evidence>
<comment type="caution">
    <text evidence="10">The sequence shown here is derived from an EMBL/GenBank/DDBJ whole genome shotgun (WGS) entry which is preliminary data.</text>
</comment>
<dbReference type="Pfam" id="PF08276">
    <property type="entry name" value="PAN_2"/>
    <property type="match status" value="1"/>
</dbReference>
<dbReference type="PANTHER" id="PTHR32444:SF183">
    <property type="entry name" value="APPLE DOMAIN-CONTAINING PROTEIN"/>
    <property type="match status" value="1"/>
</dbReference>
<feature type="chain" id="PRO_5032636214" evidence="7">
    <location>
        <begin position="33"/>
        <end position="466"/>
    </location>
</feature>
<proteinExistence type="predicted"/>
<dbReference type="CDD" id="cd01098">
    <property type="entry name" value="PAN_AP_plant"/>
    <property type="match status" value="1"/>
</dbReference>
<keyword evidence="6" id="KW-1015">Disulfide bond</keyword>
<evidence type="ECO:0000256" key="3">
    <source>
        <dbReference type="ARBA" id="ARBA00022729"/>
    </source>
</evidence>
<keyword evidence="5" id="KW-0430">Lectin</keyword>
<evidence type="ECO:0000313" key="11">
    <source>
        <dbReference type="Proteomes" id="UP000652761"/>
    </source>
</evidence>
<evidence type="ECO:0000256" key="5">
    <source>
        <dbReference type="ARBA" id="ARBA00023035"/>
    </source>
</evidence>
<dbReference type="PANTHER" id="PTHR32444">
    <property type="entry name" value="BULB-TYPE LECTIN DOMAIN-CONTAINING PROTEIN"/>
    <property type="match status" value="1"/>
</dbReference>
<dbReference type="PIRSF" id="PIRSF002686">
    <property type="entry name" value="SLG"/>
    <property type="match status" value="1"/>
</dbReference>
<feature type="domain" description="Apple" evidence="9">
    <location>
        <begin position="352"/>
        <end position="435"/>
    </location>
</feature>
<dbReference type="SUPFAM" id="SSF51110">
    <property type="entry name" value="alpha-D-mannose-specific plant lectins"/>
    <property type="match status" value="1"/>
</dbReference>
<keyword evidence="5" id="KW-0465">Mannose-binding</keyword>
<protein>
    <submittedName>
        <fullName evidence="10">Uncharacterized protein</fullName>
    </submittedName>
</protein>
<evidence type="ECO:0000256" key="4">
    <source>
        <dbReference type="ARBA" id="ARBA00022737"/>
    </source>
</evidence>
<evidence type="ECO:0000256" key="2">
    <source>
        <dbReference type="ARBA" id="ARBA00022546"/>
    </source>
</evidence>
<dbReference type="CDD" id="cd00028">
    <property type="entry name" value="B_lectin"/>
    <property type="match status" value="1"/>
</dbReference>
<dbReference type="SMART" id="SM00108">
    <property type="entry name" value="B_lectin"/>
    <property type="match status" value="1"/>
</dbReference>
<keyword evidence="2" id="KW-0348">Hemagglutinin</keyword>
<dbReference type="InterPro" id="IPR001480">
    <property type="entry name" value="Bulb-type_lectin_dom"/>
</dbReference>
<dbReference type="Pfam" id="PF00954">
    <property type="entry name" value="S_locus_glycop"/>
    <property type="match status" value="1"/>
</dbReference>
<keyword evidence="11" id="KW-1185">Reference proteome</keyword>
<dbReference type="GO" id="GO:0005537">
    <property type="term" value="F:D-mannose binding"/>
    <property type="evidence" value="ECO:0007669"/>
    <property type="project" value="UniProtKB-KW"/>
</dbReference>
<name>A0A843TB50_COLES</name>
<gene>
    <name evidence="10" type="ORF">Taro_001520</name>
</gene>
<dbReference type="PROSITE" id="PS50927">
    <property type="entry name" value="BULB_LECTIN"/>
    <property type="match status" value="1"/>
</dbReference>
<comment type="function">
    <text evidence="1">Involved in sporophytic self-incompatibility system (the inability of flowering plants to achieve self-fertilization).</text>
</comment>
<evidence type="ECO:0000259" key="8">
    <source>
        <dbReference type="PROSITE" id="PS50927"/>
    </source>
</evidence>
<accession>A0A843TB50</accession>
<sequence>MLPSLCRGSMGRHMGWLLLLAIVFALLSISAAKDTIVPGDVVQDDDFLVSANGRFSMGFFTPGRSKFRYLGIWYSTVPVQTVVWVANRDRPLIDSTGVLSIFGNGSLVLSDSKGTVYWSTGSASDVINPVATLLNDSNFVVTSSGAMGASLRGGPVWQSFDYPTDTLMSGMKIGWDLRSGRNHNLTSWRSADDPAPGEYFLVIGTPEDPQVFLLEKKVRIWRSGPWIGKQFSGVPVPTNSLRCRFNLLRSADEVYVGYDALDGSLLTRAVVQPTGEADYMVWNEKAQAWTRFWFAPRDRCDTMSTCGTFGLCDVTSEPQICSCVRGFVPCSPQNWDMGDSSDGCMRRAPVDCRNGTDRFVPLSGVKLPDTTEASVDHAMGLEQCRLACLRNCSCTGYANSEVTGAGGRGCILWTGNLTDLRSSAEGGPDLFVRVAAADLGEPAHPRYSYFLLKNTQCFLNKVIKVL</sequence>
<dbReference type="Gene3D" id="2.90.10.10">
    <property type="entry name" value="Bulb-type lectin domain"/>
    <property type="match status" value="1"/>
</dbReference>
<reference evidence="10" key="1">
    <citation type="submission" date="2017-07" db="EMBL/GenBank/DDBJ databases">
        <title>Taro Niue Genome Assembly and Annotation.</title>
        <authorList>
            <person name="Atibalentja N."/>
            <person name="Keating K."/>
            <person name="Fields C.J."/>
        </authorList>
    </citation>
    <scope>NUCLEOTIDE SEQUENCE</scope>
    <source>
        <strain evidence="10">Niue_2</strain>
        <tissue evidence="10">Leaf</tissue>
    </source>
</reference>
<dbReference type="AlphaFoldDB" id="A0A843TB50"/>
<dbReference type="InterPro" id="IPR000858">
    <property type="entry name" value="S_locus_glycoprot_dom"/>
</dbReference>
<evidence type="ECO:0000313" key="10">
    <source>
        <dbReference type="EMBL" id="MQL69188.1"/>
    </source>
</evidence>
<dbReference type="InterPro" id="IPR036426">
    <property type="entry name" value="Bulb-type_lectin_dom_sf"/>
</dbReference>
<evidence type="ECO:0000256" key="1">
    <source>
        <dbReference type="ARBA" id="ARBA00003061"/>
    </source>
</evidence>
<dbReference type="OrthoDB" id="679597at2759"/>
<organism evidence="10 11">
    <name type="scientific">Colocasia esculenta</name>
    <name type="common">Wild taro</name>
    <name type="synonym">Arum esculentum</name>
    <dbReference type="NCBI Taxonomy" id="4460"/>
    <lineage>
        <taxon>Eukaryota</taxon>
        <taxon>Viridiplantae</taxon>
        <taxon>Streptophyta</taxon>
        <taxon>Embryophyta</taxon>
        <taxon>Tracheophyta</taxon>
        <taxon>Spermatophyta</taxon>
        <taxon>Magnoliopsida</taxon>
        <taxon>Liliopsida</taxon>
        <taxon>Araceae</taxon>
        <taxon>Aroideae</taxon>
        <taxon>Colocasieae</taxon>
        <taxon>Colocasia</taxon>
    </lineage>
</organism>
<dbReference type="InterPro" id="IPR003609">
    <property type="entry name" value="Pan_app"/>
</dbReference>
<feature type="domain" description="Bulb-type lectin" evidence="8">
    <location>
        <begin position="33"/>
        <end position="154"/>
    </location>
</feature>
<dbReference type="InterPro" id="IPR035446">
    <property type="entry name" value="SLSG/EP1"/>
</dbReference>
<dbReference type="GO" id="GO:0051707">
    <property type="term" value="P:response to other organism"/>
    <property type="evidence" value="ECO:0007669"/>
    <property type="project" value="UniProtKB-ARBA"/>
</dbReference>
<dbReference type="Proteomes" id="UP000652761">
    <property type="component" value="Unassembled WGS sequence"/>
</dbReference>
<dbReference type="EMBL" id="NMUH01000031">
    <property type="protein sequence ID" value="MQL69188.1"/>
    <property type="molecule type" value="Genomic_DNA"/>
</dbReference>
<keyword evidence="4" id="KW-0677">Repeat</keyword>
<evidence type="ECO:0000256" key="6">
    <source>
        <dbReference type="ARBA" id="ARBA00023157"/>
    </source>
</evidence>
<dbReference type="GO" id="GO:0048544">
    <property type="term" value="P:recognition of pollen"/>
    <property type="evidence" value="ECO:0007669"/>
    <property type="project" value="InterPro"/>
</dbReference>
<keyword evidence="3 7" id="KW-0732">Signal</keyword>
<dbReference type="Pfam" id="PF01453">
    <property type="entry name" value="B_lectin"/>
    <property type="match status" value="1"/>
</dbReference>
<dbReference type="SMART" id="SM00473">
    <property type="entry name" value="PAN_AP"/>
    <property type="match status" value="1"/>
</dbReference>